<name>A0A835TF95_9CHLO</name>
<accession>A0A835TF95</accession>
<feature type="region of interest" description="Disordered" evidence="1">
    <location>
        <begin position="481"/>
        <end position="604"/>
    </location>
</feature>
<comment type="caution">
    <text evidence="2">The sequence shown here is derived from an EMBL/GenBank/DDBJ whole genome shotgun (WGS) entry which is preliminary data.</text>
</comment>
<keyword evidence="3" id="KW-1185">Reference proteome</keyword>
<feature type="compositionally biased region" description="Low complexity" evidence="1">
    <location>
        <begin position="56"/>
        <end position="67"/>
    </location>
</feature>
<feature type="compositionally biased region" description="Gly residues" evidence="1">
    <location>
        <begin position="532"/>
        <end position="562"/>
    </location>
</feature>
<feature type="region of interest" description="Disordered" evidence="1">
    <location>
        <begin position="303"/>
        <end position="357"/>
    </location>
</feature>
<reference evidence="2" key="1">
    <citation type="journal article" date="2020" name="bioRxiv">
        <title>Comparative genomics of Chlamydomonas.</title>
        <authorList>
            <person name="Craig R.J."/>
            <person name="Hasan A.R."/>
            <person name="Ness R.W."/>
            <person name="Keightley P.D."/>
        </authorList>
    </citation>
    <scope>NUCLEOTIDE SEQUENCE</scope>
    <source>
        <strain evidence="2">CCAP 11/173</strain>
    </source>
</reference>
<evidence type="ECO:0000256" key="1">
    <source>
        <dbReference type="SAM" id="MobiDB-lite"/>
    </source>
</evidence>
<dbReference type="Proteomes" id="UP000613740">
    <property type="component" value="Unassembled WGS sequence"/>
</dbReference>
<dbReference type="EMBL" id="JAEHOD010000032">
    <property type="protein sequence ID" value="KAG2443011.1"/>
    <property type="molecule type" value="Genomic_DNA"/>
</dbReference>
<feature type="compositionally biased region" description="Gly residues" evidence="1">
    <location>
        <begin position="503"/>
        <end position="516"/>
    </location>
</feature>
<feature type="compositionally biased region" description="Basic residues" evidence="1">
    <location>
        <begin position="256"/>
        <end position="268"/>
    </location>
</feature>
<feature type="region of interest" description="Disordered" evidence="1">
    <location>
        <begin position="252"/>
        <end position="283"/>
    </location>
</feature>
<dbReference type="AlphaFoldDB" id="A0A835TF95"/>
<gene>
    <name evidence="2" type="ORF">HYH02_009427</name>
</gene>
<protein>
    <submittedName>
        <fullName evidence="2">Uncharacterized protein</fullName>
    </submittedName>
</protein>
<proteinExistence type="predicted"/>
<feature type="compositionally biased region" description="Basic and acidic residues" evidence="1">
    <location>
        <begin position="305"/>
        <end position="341"/>
    </location>
</feature>
<evidence type="ECO:0000313" key="2">
    <source>
        <dbReference type="EMBL" id="KAG2443011.1"/>
    </source>
</evidence>
<dbReference type="OrthoDB" id="552468at2759"/>
<feature type="compositionally biased region" description="Pro residues" evidence="1">
    <location>
        <begin position="589"/>
        <end position="604"/>
    </location>
</feature>
<evidence type="ECO:0000313" key="3">
    <source>
        <dbReference type="Proteomes" id="UP000613740"/>
    </source>
</evidence>
<feature type="region of interest" description="Disordered" evidence="1">
    <location>
        <begin position="1"/>
        <end position="127"/>
    </location>
</feature>
<sequence>MALPPVPGAATPEHAGATGASRPGSSGRGVLRASASMAAGALSEAPSPSGGYHPNPRSGYASGASSPAPGPAHQRGLHGSPHGGTLTASPSMASMTPGAASAGNSPLRAGRSSRHSSATSRIDCGPRKLTQAQQVERLHAQLLEMLHSEWRNIKTTNLGVLSGTAVVEELLLRRVGAWARELHMLAITHASASERLADLCRAMSTQELQQMQVMFDVTGHPELSDYCRLMVYNTADPNAKAVVGDLGALRAASAARRSRSTPSSRRRAPPPPPPRPHNRYADDPHAMRFAGLLPDGHRLVSGAHAARERRLREEDEARRAAEAKAARARARAEAAEGRGRGAADSGAEGDTEAERRAAEASARAALLHARNPLPEVLPYYLADVEDQWRRTVLKRGVVGAGGAADASLPASEGVFDSRIMLADPLPPYEAPPEAARLRAEQEAEAALAAAQAQALAFGPPSSRGTAGSFLSSINTLASVRAAPPTPAGPQRAGAMAAPWSGPGTPGLGAGNRGGPPGVSRHGSVTGAPPPGLGLGGAGGAGWQEGTAGGAGGGSAAGSGAAGPGSSAAALTGSGGAGPSRFAGSSRAGPRPPPVAVPPPPDASA</sequence>
<organism evidence="2 3">
    <name type="scientific">Chlamydomonas schloesseri</name>
    <dbReference type="NCBI Taxonomy" id="2026947"/>
    <lineage>
        <taxon>Eukaryota</taxon>
        <taxon>Viridiplantae</taxon>
        <taxon>Chlorophyta</taxon>
        <taxon>core chlorophytes</taxon>
        <taxon>Chlorophyceae</taxon>
        <taxon>CS clade</taxon>
        <taxon>Chlamydomonadales</taxon>
        <taxon>Chlamydomonadaceae</taxon>
        <taxon>Chlamydomonas</taxon>
    </lineage>
</organism>